<evidence type="ECO:0000313" key="3">
    <source>
        <dbReference type="Proteomes" id="UP000265520"/>
    </source>
</evidence>
<comment type="caution">
    <text evidence="2">The sequence shown here is derived from an EMBL/GenBank/DDBJ whole genome shotgun (WGS) entry which is preliminary data.</text>
</comment>
<dbReference type="EMBL" id="LXQA010153817">
    <property type="protein sequence ID" value="MCI26527.1"/>
    <property type="molecule type" value="Genomic_DNA"/>
</dbReference>
<dbReference type="Proteomes" id="UP000265520">
    <property type="component" value="Unassembled WGS sequence"/>
</dbReference>
<feature type="region of interest" description="Disordered" evidence="1">
    <location>
        <begin position="1"/>
        <end position="30"/>
    </location>
</feature>
<keyword evidence="3" id="KW-1185">Reference proteome</keyword>
<accession>A0A392QRA9</accession>
<evidence type="ECO:0000313" key="2">
    <source>
        <dbReference type="EMBL" id="MCI26527.1"/>
    </source>
</evidence>
<reference evidence="2 3" key="1">
    <citation type="journal article" date="2018" name="Front. Plant Sci.">
        <title>Red Clover (Trifolium pratense) and Zigzag Clover (T. medium) - A Picture of Genomic Similarities and Differences.</title>
        <authorList>
            <person name="Dluhosova J."/>
            <person name="Istvanek J."/>
            <person name="Nedelnik J."/>
            <person name="Repkova J."/>
        </authorList>
    </citation>
    <scope>NUCLEOTIDE SEQUENCE [LARGE SCALE GENOMIC DNA]</scope>
    <source>
        <strain evidence="3">cv. 10/8</strain>
        <tissue evidence="2">Leaf</tissue>
    </source>
</reference>
<dbReference type="AlphaFoldDB" id="A0A392QRA9"/>
<organism evidence="2 3">
    <name type="scientific">Trifolium medium</name>
    <dbReference type="NCBI Taxonomy" id="97028"/>
    <lineage>
        <taxon>Eukaryota</taxon>
        <taxon>Viridiplantae</taxon>
        <taxon>Streptophyta</taxon>
        <taxon>Embryophyta</taxon>
        <taxon>Tracheophyta</taxon>
        <taxon>Spermatophyta</taxon>
        <taxon>Magnoliopsida</taxon>
        <taxon>eudicotyledons</taxon>
        <taxon>Gunneridae</taxon>
        <taxon>Pentapetalae</taxon>
        <taxon>rosids</taxon>
        <taxon>fabids</taxon>
        <taxon>Fabales</taxon>
        <taxon>Fabaceae</taxon>
        <taxon>Papilionoideae</taxon>
        <taxon>50 kb inversion clade</taxon>
        <taxon>NPAAA clade</taxon>
        <taxon>Hologalegina</taxon>
        <taxon>IRL clade</taxon>
        <taxon>Trifolieae</taxon>
        <taxon>Trifolium</taxon>
    </lineage>
</organism>
<protein>
    <submittedName>
        <fullName evidence="2">Ras-related protein RABB1b-like</fullName>
    </submittedName>
</protein>
<sequence>TCGIKIGYGRPQGQSGGRDGTVAAGGACCS</sequence>
<feature type="non-terminal residue" evidence="2">
    <location>
        <position position="1"/>
    </location>
</feature>
<evidence type="ECO:0000256" key="1">
    <source>
        <dbReference type="SAM" id="MobiDB-lite"/>
    </source>
</evidence>
<name>A0A392QRA9_9FABA</name>
<proteinExistence type="predicted"/>